<name>F3KIK7_9ARCH</name>
<dbReference type="PATRIC" id="fig|886738.10.peg.355"/>
<dbReference type="Proteomes" id="UP000004348">
    <property type="component" value="Chromosome"/>
</dbReference>
<dbReference type="HOGENOM" id="CLU_904906_0_0_2"/>
<evidence type="ECO:0000313" key="1">
    <source>
        <dbReference type="EMBL" id="EGG42751.1"/>
    </source>
</evidence>
<protein>
    <recommendedName>
        <fullName evidence="2">Carboxypeptidase regulatory-like domain-containing protein</fullName>
    </recommendedName>
</protein>
<evidence type="ECO:0008006" key="2">
    <source>
        <dbReference type="Google" id="ProtNLM"/>
    </source>
</evidence>
<dbReference type="EMBL" id="AEGP01000022">
    <property type="protein sequence ID" value="EGG42751.1"/>
    <property type="molecule type" value="Genomic_DNA"/>
</dbReference>
<sequence length="336" mass="37471">MSNKIIFLGILSVFAIMLIPASDAVLWDLIIQTSVEYSTSLSGTPIISGIVTDHASKPIKDVTVSIRTGDGTSITSTDEEGKFTIELTNIKRITGNYIVNIIATTADGKTGITSTEFQIIGEFTKSSIIEEKLSTPEALKYLSAAPNQFDKDPIGFILFNHYQKLLKEYFDIENQKIPEYQRYLEEQQQMMNSYEEQATTINRFSGTYEEYLDGMEASIRTIVENQVNLTIKIFDEAKQIKNNILEKGGSEEDANLAYLEYILISKESLENFGVNNEESQNEITSNGEDITIQSKISGIKTIVSGNATMISITVDGIIAEYLIDENNNLQTNNLEN</sequence>
<reference evidence="1" key="1">
    <citation type="journal article" date="2011" name="PLoS ONE">
        <title>Genome of a low-salinity ammonia-oxidizing archaeon determined by single-cell and metagenomic analysis.</title>
        <authorList>
            <person name="Blainey P.C."/>
            <person name="Mosier A.C."/>
            <person name="Potanina A."/>
            <person name="Francis C.A."/>
            <person name="Quake S.R."/>
        </authorList>
    </citation>
    <scope>NUCLEOTIDE SEQUENCE [LARGE SCALE GENOMIC DNA]</scope>
    <source>
        <strain evidence="1">SFB1</strain>
    </source>
</reference>
<accession>F3KIK7</accession>
<proteinExistence type="predicted"/>
<dbReference type="Gene3D" id="2.60.40.1120">
    <property type="entry name" value="Carboxypeptidase-like, regulatory domain"/>
    <property type="match status" value="1"/>
</dbReference>
<dbReference type="AlphaFoldDB" id="F3KIK7"/>
<dbReference type="InterPro" id="IPR008969">
    <property type="entry name" value="CarboxyPept-like_regulatory"/>
</dbReference>
<organism evidence="1">
    <name type="scientific">Candidatus Nitrosarchaeum limnium SFB1</name>
    <dbReference type="NCBI Taxonomy" id="886738"/>
    <lineage>
        <taxon>Archaea</taxon>
        <taxon>Nitrososphaerota</taxon>
        <taxon>Nitrososphaeria</taxon>
        <taxon>Nitrosopumilales</taxon>
        <taxon>Nitrosopumilaceae</taxon>
        <taxon>Nitrosarchaeum</taxon>
    </lineage>
</organism>
<dbReference type="SUPFAM" id="SSF49464">
    <property type="entry name" value="Carboxypeptidase regulatory domain-like"/>
    <property type="match status" value="1"/>
</dbReference>
<comment type="caution">
    <text evidence="1">The sequence shown here is derived from an EMBL/GenBank/DDBJ whole genome shotgun (WGS) entry which is preliminary data.</text>
</comment>
<dbReference type="STRING" id="886738.Nlim_0306"/>
<gene>
    <name evidence="1" type="ORF">Nlim_0306</name>
</gene>